<dbReference type="SUPFAM" id="SSF46894">
    <property type="entry name" value="C-terminal effector domain of the bipartite response regulators"/>
    <property type="match status" value="1"/>
</dbReference>
<dbReference type="Gene3D" id="1.10.10.10">
    <property type="entry name" value="Winged helix-like DNA-binding domain superfamily/Winged helix DNA-binding domain"/>
    <property type="match status" value="1"/>
</dbReference>
<dbReference type="PROSITE" id="PS50110">
    <property type="entry name" value="RESPONSE_REGULATORY"/>
    <property type="match status" value="1"/>
</dbReference>
<dbReference type="InterPro" id="IPR039420">
    <property type="entry name" value="WalR-like"/>
</dbReference>
<dbReference type="InterPro" id="IPR016032">
    <property type="entry name" value="Sig_transdc_resp-reg_C-effctor"/>
</dbReference>
<dbReference type="GO" id="GO:0000160">
    <property type="term" value="P:phosphorelay signal transduction system"/>
    <property type="evidence" value="ECO:0007669"/>
    <property type="project" value="InterPro"/>
</dbReference>
<accession>A0A8E2UTP3</accession>
<dbReference type="InterPro" id="IPR036388">
    <property type="entry name" value="WH-like_DNA-bd_sf"/>
</dbReference>
<dbReference type="PANTHER" id="PTHR43214:SF17">
    <property type="entry name" value="TRANSCRIPTIONAL REGULATORY PROTEIN RCSB"/>
    <property type="match status" value="1"/>
</dbReference>
<dbReference type="EMBL" id="PVFZ01000017">
    <property type="protein sequence ID" value="PRF26114.1"/>
    <property type="molecule type" value="Genomic_DNA"/>
</dbReference>
<dbReference type="Pfam" id="PF00072">
    <property type="entry name" value="Response_reg"/>
    <property type="match status" value="1"/>
</dbReference>
<dbReference type="SUPFAM" id="SSF52172">
    <property type="entry name" value="CheY-like"/>
    <property type="match status" value="1"/>
</dbReference>
<reference evidence="3 4" key="1">
    <citation type="submission" date="2018-03" db="EMBL/GenBank/DDBJ databases">
        <authorList>
            <person name="Nguyen K."/>
            <person name="Fouts D."/>
            <person name="Sutton G."/>
        </authorList>
    </citation>
    <scope>NUCLEOTIDE SEQUENCE [LARGE SCALE GENOMIC DNA]</scope>
    <source>
        <strain evidence="3 4">AU17135</strain>
    </source>
</reference>
<gene>
    <name evidence="3" type="ORF">C6P98_07175</name>
</gene>
<dbReference type="GO" id="GO:0006355">
    <property type="term" value="P:regulation of DNA-templated transcription"/>
    <property type="evidence" value="ECO:0007669"/>
    <property type="project" value="InterPro"/>
</dbReference>
<dbReference type="PRINTS" id="PR00038">
    <property type="entry name" value="HTHLUXR"/>
</dbReference>
<protein>
    <submittedName>
        <fullName evidence="3">DNA-binding response regulator</fullName>
    </submittedName>
</protein>
<dbReference type="InterPro" id="IPR058245">
    <property type="entry name" value="NreC/VraR/RcsB-like_REC"/>
</dbReference>
<evidence type="ECO:0000313" key="4">
    <source>
        <dbReference type="Proteomes" id="UP000237686"/>
    </source>
</evidence>
<dbReference type="AlphaFoldDB" id="A0A8E2UTP3"/>
<dbReference type="InterPro" id="IPR000792">
    <property type="entry name" value="Tscrpt_reg_LuxR_C"/>
</dbReference>
<evidence type="ECO:0000256" key="2">
    <source>
        <dbReference type="ARBA" id="ARBA00023125"/>
    </source>
</evidence>
<dbReference type="InterPro" id="IPR011006">
    <property type="entry name" value="CheY-like_superfamily"/>
</dbReference>
<dbReference type="PROSITE" id="PS00622">
    <property type="entry name" value="HTH_LUXR_1"/>
    <property type="match status" value="1"/>
</dbReference>
<evidence type="ECO:0000313" key="3">
    <source>
        <dbReference type="EMBL" id="PRF26114.1"/>
    </source>
</evidence>
<dbReference type="SMART" id="SM00421">
    <property type="entry name" value="HTH_LUXR"/>
    <property type="match status" value="1"/>
</dbReference>
<dbReference type="Gene3D" id="3.40.50.2300">
    <property type="match status" value="1"/>
</dbReference>
<keyword evidence="1" id="KW-0597">Phosphoprotein</keyword>
<keyword evidence="2 3" id="KW-0238">DNA-binding</keyword>
<dbReference type="InterPro" id="IPR001789">
    <property type="entry name" value="Sig_transdc_resp-reg_receiver"/>
</dbReference>
<dbReference type="RefSeq" id="WP_006399022.1">
    <property type="nucleotide sequence ID" value="NZ_CADETI010000016.1"/>
</dbReference>
<dbReference type="PROSITE" id="PS50043">
    <property type="entry name" value="HTH_LUXR_2"/>
    <property type="match status" value="1"/>
</dbReference>
<comment type="caution">
    <text evidence="3">The sequence shown here is derived from an EMBL/GenBank/DDBJ whole genome shotgun (WGS) entry which is preliminary data.</text>
</comment>
<dbReference type="SMART" id="SM00448">
    <property type="entry name" value="REC"/>
    <property type="match status" value="1"/>
</dbReference>
<dbReference type="Proteomes" id="UP000237686">
    <property type="component" value="Unassembled WGS sequence"/>
</dbReference>
<dbReference type="CDD" id="cd06170">
    <property type="entry name" value="LuxR_C_like"/>
    <property type="match status" value="1"/>
</dbReference>
<proteinExistence type="predicted"/>
<dbReference type="PANTHER" id="PTHR43214">
    <property type="entry name" value="TWO-COMPONENT RESPONSE REGULATOR"/>
    <property type="match status" value="1"/>
</dbReference>
<name>A0A8E2UTP3_9BURK</name>
<dbReference type="Pfam" id="PF00196">
    <property type="entry name" value="GerE"/>
    <property type="match status" value="1"/>
</dbReference>
<sequence>MNEFSVRVVIADDHPVSVHGMKAALSAMPTIEIVAVTSDTTSLVDMLDAHACDVLVLDYVMPSGKYGDGQTLLSYLSRRFPTLRYVTVTMLNSPAVFRALQELGVNSIVSKSDPMSHLIAAIHAAHSGGRYLSPTIASLLERTESAAGATLSKRETEIVRLFREGYKVTEIAEKLHRSKKTISAQKLAAMRKLGVTSDAELIRADGLPMAGEPDDSGPAV</sequence>
<organism evidence="3 4">
    <name type="scientific">Burkholderia multivorans</name>
    <dbReference type="NCBI Taxonomy" id="87883"/>
    <lineage>
        <taxon>Bacteria</taxon>
        <taxon>Pseudomonadati</taxon>
        <taxon>Pseudomonadota</taxon>
        <taxon>Betaproteobacteria</taxon>
        <taxon>Burkholderiales</taxon>
        <taxon>Burkholderiaceae</taxon>
        <taxon>Burkholderia</taxon>
        <taxon>Burkholderia cepacia complex</taxon>
    </lineage>
</organism>
<dbReference type="GO" id="GO:0003677">
    <property type="term" value="F:DNA binding"/>
    <property type="evidence" value="ECO:0007669"/>
    <property type="project" value="UniProtKB-KW"/>
</dbReference>
<evidence type="ECO:0000256" key="1">
    <source>
        <dbReference type="ARBA" id="ARBA00022553"/>
    </source>
</evidence>
<dbReference type="CDD" id="cd17535">
    <property type="entry name" value="REC_NarL-like"/>
    <property type="match status" value="1"/>
</dbReference>